<organism evidence="7 8">
    <name type="scientific">Vibrio gigantis</name>
    <dbReference type="NCBI Taxonomy" id="296199"/>
    <lineage>
        <taxon>Bacteria</taxon>
        <taxon>Pseudomonadati</taxon>
        <taxon>Pseudomonadota</taxon>
        <taxon>Gammaproteobacteria</taxon>
        <taxon>Vibrionales</taxon>
        <taxon>Vibrionaceae</taxon>
        <taxon>Vibrio</taxon>
    </lineage>
</organism>
<reference evidence="7 8" key="1">
    <citation type="submission" date="2019-09" db="EMBL/GenBank/DDBJ databases">
        <title>Draft genome sequence of various Type strains from the CCUG.</title>
        <authorList>
            <person name="Pineiro-Iglesias B."/>
            <person name="Tunovic T."/>
            <person name="Unosson C."/>
            <person name="Inganas E."/>
            <person name="Ohlen M."/>
            <person name="Cardew S."/>
            <person name="Jensie-Markopoulos S."/>
            <person name="Salva-Serra F."/>
            <person name="Jaen-Luchoro D."/>
            <person name="Karlsson R."/>
            <person name="Svensson-Stadler L."/>
            <person name="Chun J."/>
            <person name="Moore E."/>
        </authorList>
    </citation>
    <scope>NUCLEOTIDE SEQUENCE [LARGE SCALE GENOMIC DNA]</scope>
    <source>
        <strain evidence="7 8">CCUG 56969T</strain>
    </source>
</reference>
<dbReference type="CDD" id="cd07023">
    <property type="entry name" value="S49_Sppa_N_C"/>
    <property type="match status" value="1"/>
</dbReference>
<keyword evidence="5" id="KW-0472">Membrane</keyword>
<dbReference type="PANTHER" id="PTHR42987">
    <property type="entry name" value="PEPTIDASE S49"/>
    <property type="match status" value="1"/>
</dbReference>
<keyword evidence="4" id="KW-0720">Serine protease</keyword>
<keyword evidence="8" id="KW-1185">Reference proteome</keyword>
<dbReference type="OrthoDB" id="9764363at2"/>
<keyword evidence="3" id="KW-0378">Hydrolase</keyword>
<gene>
    <name evidence="7" type="ORF">F4W18_13125</name>
</gene>
<dbReference type="PANTHER" id="PTHR42987:SF8">
    <property type="entry name" value="PROTEINASE"/>
    <property type="match status" value="1"/>
</dbReference>
<proteinExistence type="inferred from homology"/>
<evidence type="ECO:0000259" key="6">
    <source>
        <dbReference type="Pfam" id="PF01343"/>
    </source>
</evidence>
<dbReference type="InterPro" id="IPR002142">
    <property type="entry name" value="Peptidase_S49"/>
</dbReference>
<feature type="domain" description="Peptidase S49" evidence="6">
    <location>
        <begin position="128"/>
        <end position="279"/>
    </location>
</feature>
<keyword evidence="5" id="KW-0812">Transmembrane</keyword>
<dbReference type="SUPFAM" id="SSF52096">
    <property type="entry name" value="ClpP/crotonase"/>
    <property type="match status" value="1"/>
</dbReference>
<evidence type="ECO:0000256" key="1">
    <source>
        <dbReference type="ARBA" id="ARBA00008683"/>
    </source>
</evidence>
<dbReference type="EMBL" id="VXJS01000007">
    <property type="protein sequence ID" value="KAA8675563.1"/>
    <property type="molecule type" value="Genomic_DNA"/>
</dbReference>
<evidence type="ECO:0000313" key="8">
    <source>
        <dbReference type="Proteomes" id="UP000322521"/>
    </source>
</evidence>
<evidence type="ECO:0000256" key="2">
    <source>
        <dbReference type="ARBA" id="ARBA00022670"/>
    </source>
</evidence>
<name>A0A5M9NWL7_9VIBR</name>
<dbReference type="RefSeq" id="WP_081230207.1">
    <property type="nucleotide sequence ID" value="NZ_AP025494.1"/>
</dbReference>
<accession>A0A5M9NWL7</accession>
<comment type="caution">
    <text evidence="7">The sequence shown here is derived from an EMBL/GenBank/DDBJ whole genome shotgun (WGS) entry which is preliminary data.</text>
</comment>
<sequence length="321" mass="36398">MRIFKKKNQEPKSLRENLKEFTQRYRSIHNLNRIKVGFIVFGVLFAVGQTIYRSHYFNMPVPHIALIQLEGAVERGSPTADGTILSESIRKAMKDPLAHAILIEANSPGGSPVQAEILHRTLMSMRETTNKPVYFSIGEMCASACLYISSSADKVYAHKNSLIGSVGVRMDTWGFDKLIQQLQVQRRTYTAGKNKALLDPFLPENPEATEHIESHVLQPLFEEFKGALIEGRGEKLETDNPDIFTGYIWTGSEAVEIGFADDIQTHFEIRENLRDEYQVTDIQNYTKPKFSMMKLLSSDFWAEVLAKTAMKLDSGSEMELR</sequence>
<dbReference type="GO" id="GO:0008236">
    <property type="term" value="F:serine-type peptidase activity"/>
    <property type="evidence" value="ECO:0007669"/>
    <property type="project" value="UniProtKB-KW"/>
</dbReference>
<keyword evidence="5" id="KW-1133">Transmembrane helix</keyword>
<dbReference type="Proteomes" id="UP000322521">
    <property type="component" value="Unassembled WGS sequence"/>
</dbReference>
<dbReference type="InterPro" id="IPR029045">
    <property type="entry name" value="ClpP/crotonase-like_dom_sf"/>
</dbReference>
<dbReference type="InterPro" id="IPR047272">
    <property type="entry name" value="S49_SppA_C"/>
</dbReference>
<evidence type="ECO:0000313" key="7">
    <source>
        <dbReference type="EMBL" id="KAA8675563.1"/>
    </source>
</evidence>
<dbReference type="AlphaFoldDB" id="A0A5M9NWL7"/>
<evidence type="ECO:0000256" key="4">
    <source>
        <dbReference type="ARBA" id="ARBA00022825"/>
    </source>
</evidence>
<dbReference type="GO" id="GO:0006508">
    <property type="term" value="P:proteolysis"/>
    <property type="evidence" value="ECO:0007669"/>
    <property type="project" value="UniProtKB-KW"/>
</dbReference>
<feature type="transmembrane region" description="Helical" evidence="5">
    <location>
        <begin position="34"/>
        <end position="52"/>
    </location>
</feature>
<dbReference type="Gene3D" id="6.20.330.10">
    <property type="match status" value="1"/>
</dbReference>
<keyword evidence="2" id="KW-0645">Protease</keyword>
<dbReference type="Gene3D" id="3.90.226.10">
    <property type="entry name" value="2-enoyl-CoA Hydratase, Chain A, domain 1"/>
    <property type="match status" value="1"/>
</dbReference>
<dbReference type="Pfam" id="PF01343">
    <property type="entry name" value="Peptidase_S49"/>
    <property type="match status" value="1"/>
</dbReference>
<evidence type="ECO:0000256" key="3">
    <source>
        <dbReference type="ARBA" id="ARBA00022801"/>
    </source>
</evidence>
<comment type="similarity">
    <text evidence="1">Belongs to the peptidase S49 family.</text>
</comment>
<protein>
    <submittedName>
        <fullName evidence="7">S49 family peptidase</fullName>
    </submittedName>
</protein>
<evidence type="ECO:0000256" key="5">
    <source>
        <dbReference type="SAM" id="Phobius"/>
    </source>
</evidence>